<sequence>METLATTEIEEDVDRISHLPDFIIHNILSRIGLWDWIRGGKEHHSQLLRLSVLSKKWFNLTASFPYLIFRIDHFHNVSRLNFFKYVEYATSRFCHHHNHVTAHTFKLSTTLREPAELDIVIKCVELVLNKGVRVLSIDILSVLGVQRYRLPNILSTVSMLESLAINGCYLPSSFMVNALQFKSLIRLKLQYISIDDEVIKYLNTSCPLLQDLEIRRCNGFKIVCVTGHQNLQNVTIAHNTQVERIHIEAPNLSELWLDERRTMQMNLVSCKKLRKVTYFGDLLPNSNSGFLSNFPFVDTLMLDTKCNNLKLSSHSLRTLVLLSNYDLEDIEFRTPNLASMYSRKYLFTMQPSVVSDSTHLKASMHCNPYGYIDATWFQKLRQFLDKKNGLEVLNLHIRTTCSLEKRDLEKLKAIELPPYELEHVQLQLDTQEESSAHRNFVDAVFWCCRPRSLILKSSSPLIDFEEQSDIVKFTHEKLLEQEDQSRTKIQIVPSSSCEAQIHLSDLKSLSKALPSAEQIIKFIKEEA</sequence>
<dbReference type="InterPro" id="IPR053772">
    <property type="entry name" value="At1g61320/At1g61330-like"/>
</dbReference>
<evidence type="ECO:0000313" key="2">
    <source>
        <dbReference type="EMBL" id="KAK1440525.1"/>
    </source>
</evidence>
<dbReference type="InterPro" id="IPR055411">
    <property type="entry name" value="LRR_FXL15/At3g58940/PEG3-like"/>
</dbReference>
<protein>
    <recommendedName>
        <fullName evidence="1">F-box/LRR-repeat protein 15/At3g58940/PEG3-like LRR domain-containing protein</fullName>
    </recommendedName>
</protein>
<dbReference type="PANTHER" id="PTHR34145">
    <property type="entry name" value="OS02G0105600 PROTEIN"/>
    <property type="match status" value="1"/>
</dbReference>
<dbReference type="InterPro" id="IPR032675">
    <property type="entry name" value="LRR_dom_sf"/>
</dbReference>
<comment type="caution">
    <text evidence="2">The sequence shown here is derived from an EMBL/GenBank/DDBJ whole genome shotgun (WGS) entry which is preliminary data.</text>
</comment>
<feature type="domain" description="F-box/LRR-repeat protein 15/At3g58940/PEG3-like LRR" evidence="1">
    <location>
        <begin position="127"/>
        <end position="280"/>
    </location>
</feature>
<organism evidence="2 3">
    <name type="scientific">Tagetes erecta</name>
    <name type="common">African marigold</name>
    <dbReference type="NCBI Taxonomy" id="13708"/>
    <lineage>
        <taxon>Eukaryota</taxon>
        <taxon>Viridiplantae</taxon>
        <taxon>Streptophyta</taxon>
        <taxon>Embryophyta</taxon>
        <taxon>Tracheophyta</taxon>
        <taxon>Spermatophyta</taxon>
        <taxon>Magnoliopsida</taxon>
        <taxon>eudicotyledons</taxon>
        <taxon>Gunneridae</taxon>
        <taxon>Pentapetalae</taxon>
        <taxon>asterids</taxon>
        <taxon>campanulids</taxon>
        <taxon>Asterales</taxon>
        <taxon>Asteraceae</taxon>
        <taxon>Asteroideae</taxon>
        <taxon>Heliantheae alliance</taxon>
        <taxon>Tageteae</taxon>
        <taxon>Tagetes</taxon>
    </lineage>
</organism>
<dbReference type="SUPFAM" id="SSF81383">
    <property type="entry name" value="F-box domain"/>
    <property type="match status" value="1"/>
</dbReference>
<gene>
    <name evidence="2" type="ORF">QVD17_06353</name>
</gene>
<accession>A0AAD8LDK8</accession>
<dbReference type="InterPro" id="IPR036047">
    <property type="entry name" value="F-box-like_dom_sf"/>
</dbReference>
<evidence type="ECO:0000259" key="1">
    <source>
        <dbReference type="Pfam" id="PF24758"/>
    </source>
</evidence>
<evidence type="ECO:0000313" key="3">
    <source>
        <dbReference type="Proteomes" id="UP001229421"/>
    </source>
</evidence>
<name>A0AAD8LDK8_TARER</name>
<dbReference type="EMBL" id="JAUHHV010000001">
    <property type="protein sequence ID" value="KAK1440525.1"/>
    <property type="molecule type" value="Genomic_DNA"/>
</dbReference>
<dbReference type="Proteomes" id="UP001229421">
    <property type="component" value="Unassembled WGS sequence"/>
</dbReference>
<proteinExistence type="predicted"/>
<dbReference type="SUPFAM" id="SSF52047">
    <property type="entry name" value="RNI-like"/>
    <property type="match status" value="1"/>
</dbReference>
<dbReference type="Pfam" id="PF24758">
    <property type="entry name" value="LRR_At5g56370"/>
    <property type="match status" value="1"/>
</dbReference>
<dbReference type="PANTHER" id="PTHR34145:SF28">
    <property type="entry name" value="F-BOX DOMAIN-CONTAINING PROTEIN"/>
    <property type="match status" value="1"/>
</dbReference>
<dbReference type="Gene3D" id="3.80.10.10">
    <property type="entry name" value="Ribonuclease Inhibitor"/>
    <property type="match status" value="1"/>
</dbReference>
<dbReference type="AlphaFoldDB" id="A0AAD8LDK8"/>
<keyword evidence="3" id="KW-1185">Reference proteome</keyword>
<reference evidence="2" key="1">
    <citation type="journal article" date="2023" name="bioRxiv">
        <title>Improved chromosome-level genome assembly for marigold (Tagetes erecta).</title>
        <authorList>
            <person name="Jiang F."/>
            <person name="Yuan L."/>
            <person name="Wang S."/>
            <person name="Wang H."/>
            <person name="Xu D."/>
            <person name="Wang A."/>
            <person name="Fan W."/>
        </authorList>
    </citation>
    <scope>NUCLEOTIDE SEQUENCE</scope>
    <source>
        <strain evidence="2">WSJ</strain>
        <tissue evidence="2">Leaf</tissue>
    </source>
</reference>